<dbReference type="InterPro" id="IPR000212">
    <property type="entry name" value="DNA_helicase_UvrD/REP"/>
</dbReference>
<evidence type="ECO:0000313" key="13">
    <source>
        <dbReference type="Proteomes" id="UP001377567"/>
    </source>
</evidence>
<dbReference type="EMBL" id="BTGD01000005">
    <property type="protein sequence ID" value="GMM55311.1"/>
    <property type="molecule type" value="Genomic_DNA"/>
</dbReference>
<reference evidence="12 13" key="1">
    <citation type="journal article" date="2023" name="Elife">
        <title>Identification of key yeast species and microbe-microbe interactions impacting larval growth of Drosophila in the wild.</title>
        <authorList>
            <person name="Mure A."/>
            <person name="Sugiura Y."/>
            <person name="Maeda R."/>
            <person name="Honda K."/>
            <person name="Sakurai N."/>
            <person name="Takahashi Y."/>
            <person name="Watada M."/>
            <person name="Katoh T."/>
            <person name="Gotoh A."/>
            <person name="Gotoh Y."/>
            <person name="Taniguchi I."/>
            <person name="Nakamura K."/>
            <person name="Hayashi T."/>
            <person name="Katayama T."/>
            <person name="Uemura T."/>
            <person name="Hattori Y."/>
        </authorList>
    </citation>
    <scope>NUCLEOTIDE SEQUENCE [LARGE SCALE GENOMIC DNA]</scope>
    <source>
        <strain evidence="12 13">KH-74</strain>
    </source>
</reference>
<evidence type="ECO:0000259" key="11">
    <source>
        <dbReference type="PROSITE" id="PS51217"/>
    </source>
</evidence>
<evidence type="ECO:0000256" key="5">
    <source>
        <dbReference type="ARBA" id="ARBA00023235"/>
    </source>
</evidence>
<organism evidence="12 13">
    <name type="scientific">Maudiozyma humilis</name>
    <name type="common">Sour dough yeast</name>
    <name type="synonym">Kazachstania humilis</name>
    <dbReference type="NCBI Taxonomy" id="51915"/>
    <lineage>
        <taxon>Eukaryota</taxon>
        <taxon>Fungi</taxon>
        <taxon>Dikarya</taxon>
        <taxon>Ascomycota</taxon>
        <taxon>Saccharomycotina</taxon>
        <taxon>Saccharomycetes</taxon>
        <taxon>Saccharomycetales</taxon>
        <taxon>Saccharomycetaceae</taxon>
        <taxon>Maudiozyma</taxon>
    </lineage>
</organism>
<comment type="catalytic activity">
    <reaction evidence="6">
        <text>Couples ATP hydrolysis with the unwinding of duplex DNA by translocating in the 3'-5' direction.</text>
        <dbReference type="EC" id="5.6.2.4"/>
    </reaction>
</comment>
<evidence type="ECO:0000259" key="10">
    <source>
        <dbReference type="PROSITE" id="PS51198"/>
    </source>
</evidence>
<dbReference type="InterPro" id="IPR027417">
    <property type="entry name" value="P-loop_NTPase"/>
</dbReference>
<comment type="caution">
    <text evidence="12">The sequence shown here is derived from an EMBL/GenBank/DDBJ whole genome shotgun (WGS) entry which is preliminary data.</text>
</comment>
<dbReference type="PROSITE" id="PS51198">
    <property type="entry name" value="UVRD_HELICASE_ATP_BIND"/>
    <property type="match status" value="1"/>
</dbReference>
<evidence type="ECO:0000313" key="12">
    <source>
        <dbReference type="EMBL" id="GMM55311.1"/>
    </source>
</evidence>
<evidence type="ECO:0000256" key="1">
    <source>
        <dbReference type="ARBA" id="ARBA00022741"/>
    </source>
</evidence>
<dbReference type="GO" id="GO:0005524">
    <property type="term" value="F:ATP binding"/>
    <property type="evidence" value="ECO:0007669"/>
    <property type="project" value="UniProtKB-UniRule"/>
</dbReference>
<feature type="binding site" evidence="9">
    <location>
        <begin position="27"/>
        <end position="34"/>
    </location>
    <ligand>
        <name>ATP</name>
        <dbReference type="ChEBI" id="CHEBI:30616"/>
    </ligand>
</feature>
<dbReference type="GO" id="GO:0003677">
    <property type="term" value="F:DNA binding"/>
    <property type="evidence" value="ECO:0007669"/>
    <property type="project" value="InterPro"/>
</dbReference>
<evidence type="ECO:0000256" key="4">
    <source>
        <dbReference type="ARBA" id="ARBA00022840"/>
    </source>
</evidence>
<name>A0AAV5RVW9_MAUHU</name>
<gene>
    <name evidence="12" type="ORF">DAKH74_019270</name>
</gene>
<dbReference type="AlphaFoldDB" id="A0AAV5RVW9"/>
<dbReference type="InterPro" id="IPR014017">
    <property type="entry name" value="DNA_helicase_UvrD-like_C"/>
</dbReference>
<feature type="domain" description="UvrD-like helicase ATP-binding" evidence="10">
    <location>
        <begin position="6"/>
        <end position="285"/>
    </location>
</feature>
<protein>
    <recommendedName>
        <fullName evidence="7">DNA 3'-5' helicase</fullName>
        <ecNumber evidence="7">5.6.2.4</ecNumber>
    </recommendedName>
</protein>
<keyword evidence="2 9" id="KW-0378">Hydrolase</keyword>
<feature type="domain" description="UvrD-like helicase C-terminal" evidence="11">
    <location>
        <begin position="286"/>
        <end position="591"/>
    </location>
</feature>
<sequence length="705" mass="79887">MASQLTHSQLSVCNYPYKPASTLKVNAGPGSGKTFTLLHKVHKLIKSGQVRSDEILILSLTNKAVDNINDKLLGVFQETNSDELSSDEVREIVDQISVFTIHGLANKLVTEHEGVVNIIEDNGWKGLLKLISSKYWGDRQIRAPTAKNLEKILRKYKSTLTDTQDRTLKEIVKIMEDCKVLTNDDLILKAAKYLEQDNKLMLEFMETVKHKYKVVLIDEYQDLYPSLLPVITNVSQGKQLILFGDTNQSIYEFLGSNKEVMVKLDEINSGINTETLHLYDNFRSTPEIIEAVQRIKPHPTAPGMHTDIVMKQPSLVRPIAHTFSTDSDQYGFLVNEITKLVCTGAKLSDIAILTRTNAQIKSISEYFDIYQIPYHKLTSQPDWLLDTRVQFIIDLIKVIVLTRHNNLHSCLDPVASPRLTDFSIIITMSALRGIGPKTIQSLYSASIESGLSLWDYITTIDSAKWAPGITNKKKIVQYSEILLPIIENDALWNATSPMEILEIMSRVVVALDYPAIEGMSEKDSNLLETNLQEMYEVLSICSVEKNPDITLIEAFLETFFDKSAKYHHSKLIQESHGAGKINISTIHSSKGLEFPIAMVVCPINDLFSIDDNTLYVGSTRARNLLYWIDVRNNAVKPREDPQLFSNEPFWNYYNRDLGRPVANTARILAGNTQQIKSLQNKFGLRQYSTHTRINMKLVRLCKYVL</sequence>
<dbReference type="Gene3D" id="3.40.50.300">
    <property type="entry name" value="P-loop containing nucleotide triphosphate hydrolases"/>
    <property type="match status" value="2"/>
</dbReference>
<dbReference type="PANTHER" id="PTHR11070">
    <property type="entry name" value="UVRD / RECB / PCRA DNA HELICASE FAMILY MEMBER"/>
    <property type="match status" value="1"/>
</dbReference>
<dbReference type="Gene3D" id="1.10.486.10">
    <property type="entry name" value="PCRA, domain 4"/>
    <property type="match status" value="1"/>
</dbReference>
<keyword evidence="1 9" id="KW-0547">Nucleotide-binding</keyword>
<evidence type="ECO:0000256" key="6">
    <source>
        <dbReference type="ARBA" id="ARBA00034617"/>
    </source>
</evidence>
<keyword evidence="4 9" id="KW-0067">ATP-binding</keyword>
<evidence type="ECO:0000256" key="3">
    <source>
        <dbReference type="ARBA" id="ARBA00022806"/>
    </source>
</evidence>
<keyword evidence="13" id="KW-1185">Reference proteome</keyword>
<keyword evidence="5" id="KW-0413">Isomerase</keyword>
<evidence type="ECO:0000256" key="9">
    <source>
        <dbReference type="PROSITE-ProRule" id="PRU00560"/>
    </source>
</evidence>
<proteinExistence type="predicted"/>
<keyword evidence="3 9" id="KW-0347">Helicase</keyword>
<dbReference type="GO" id="GO:0016787">
    <property type="term" value="F:hydrolase activity"/>
    <property type="evidence" value="ECO:0007669"/>
    <property type="project" value="UniProtKB-UniRule"/>
</dbReference>
<evidence type="ECO:0000256" key="8">
    <source>
        <dbReference type="ARBA" id="ARBA00048988"/>
    </source>
</evidence>
<dbReference type="InterPro" id="IPR014016">
    <property type="entry name" value="UvrD-like_ATP-bd"/>
</dbReference>
<accession>A0AAV5RVW9</accession>
<dbReference type="PANTHER" id="PTHR11070:SF46">
    <property type="entry name" value="ATP-DEPENDENT DNA HELICASE HMI1, MITOCHONDRIAL"/>
    <property type="match status" value="1"/>
</dbReference>
<dbReference type="EC" id="5.6.2.4" evidence="7"/>
<comment type="catalytic activity">
    <reaction evidence="8">
        <text>ATP + H2O = ADP + phosphate + H(+)</text>
        <dbReference type="Rhea" id="RHEA:13065"/>
        <dbReference type="ChEBI" id="CHEBI:15377"/>
        <dbReference type="ChEBI" id="CHEBI:15378"/>
        <dbReference type="ChEBI" id="CHEBI:30616"/>
        <dbReference type="ChEBI" id="CHEBI:43474"/>
        <dbReference type="ChEBI" id="CHEBI:456216"/>
        <dbReference type="EC" id="5.6.2.4"/>
    </reaction>
</comment>
<evidence type="ECO:0000256" key="2">
    <source>
        <dbReference type="ARBA" id="ARBA00022801"/>
    </source>
</evidence>
<dbReference type="CDD" id="cd17932">
    <property type="entry name" value="DEXQc_UvrD"/>
    <property type="match status" value="1"/>
</dbReference>
<dbReference type="Pfam" id="PF00580">
    <property type="entry name" value="UvrD-helicase"/>
    <property type="match status" value="1"/>
</dbReference>
<dbReference type="Pfam" id="PF13361">
    <property type="entry name" value="UvrD_C"/>
    <property type="match status" value="1"/>
</dbReference>
<dbReference type="PROSITE" id="PS51217">
    <property type="entry name" value="UVRD_HELICASE_CTER"/>
    <property type="match status" value="1"/>
</dbReference>
<dbReference type="GO" id="GO:0005634">
    <property type="term" value="C:nucleus"/>
    <property type="evidence" value="ECO:0007669"/>
    <property type="project" value="TreeGrafter"/>
</dbReference>
<evidence type="ECO:0000256" key="7">
    <source>
        <dbReference type="ARBA" id="ARBA00034808"/>
    </source>
</evidence>
<dbReference type="SUPFAM" id="SSF52540">
    <property type="entry name" value="P-loop containing nucleoside triphosphate hydrolases"/>
    <property type="match status" value="1"/>
</dbReference>
<dbReference type="GO" id="GO:0000725">
    <property type="term" value="P:recombinational repair"/>
    <property type="evidence" value="ECO:0007669"/>
    <property type="project" value="TreeGrafter"/>
</dbReference>
<dbReference type="GO" id="GO:0043138">
    <property type="term" value="F:3'-5' DNA helicase activity"/>
    <property type="evidence" value="ECO:0007669"/>
    <property type="project" value="UniProtKB-EC"/>
</dbReference>
<dbReference type="Proteomes" id="UP001377567">
    <property type="component" value="Unassembled WGS sequence"/>
</dbReference>